<gene>
    <name evidence="2" type="ORF">NEOLEDRAFT_1140731</name>
</gene>
<evidence type="ECO:0000313" key="2">
    <source>
        <dbReference type="EMBL" id="KZT20444.1"/>
    </source>
</evidence>
<dbReference type="OrthoDB" id="3003645at2759"/>
<sequence>MPTVPSVPVTPSSHSDIPSVPSPSASDRDAVAGPTPDPDTDDVLLAVTPCDPEGPAGRDSQPRRIPSLSNLVLHSPSSILGTPLDPTARFEYPFPSPSDGPSPSSSPDTDLPRYYYHYHSPVFPLLTAAVFALIPPALSRPRKRPKPRDPPVPPRLAGRSSQNTNISSGDEKQRRHSSPAAVGS</sequence>
<accession>A0A165P2S5</accession>
<organism evidence="2 3">
    <name type="scientific">Neolentinus lepideus HHB14362 ss-1</name>
    <dbReference type="NCBI Taxonomy" id="1314782"/>
    <lineage>
        <taxon>Eukaryota</taxon>
        <taxon>Fungi</taxon>
        <taxon>Dikarya</taxon>
        <taxon>Basidiomycota</taxon>
        <taxon>Agaricomycotina</taxon>
        <taxon>Agaricomycetes</taxon>
        <taxon>Gloeophyllales</taxon>
        <taxon>Gloeophyllaceae</taxon>
        <taxon>Neolentinus</taxon>
    </lineage>
</organism>
<dbReference type="InParanoid" id="A0A165P2S5"/>
<evidence type="ECO:0000313" key="3">
    <source>
        <dbReference type="Proteomes" id="UP000076761"/>
    </source>
</evidence>
<evidence type="ECO:0000256" key="1">
    <source>
        <dbReference type="SAM" id="MobiDB-lite"/>
    </source>
</evidence>
<protein>
    <submittedName>
        <fullName evidence="2">Uncharacterized protein</fullName>
    </submittedName>
</protein>
<dbReference type="EMBL" id="KV425620">
    <property type="protein sequence ID" value="KZT20444.1"/>
    <property type="molecule type" value="Genomic_DNA"/>
</dbReference>
<dbReference type="AlphaFoldDB" id="A0A165P2S5"/>
<name>A0A165P2S5_9AGAM</name>
<dbReference type="Proteomes" id="UP000076761">
    <property type="component" value="Unassembled WGS sequence"/>
</dbReference>
<feature type="compositionally biased region" description="Polar residues" evidence="1">
    <location>
        <begin position="159"/>
        <end position="168"/>
    </location>
</feature>
<proteinExistence type="predicted"/>
<reference evidence="2 3" key="1">
    <citation type="journal article" date="2016" name="Mol. Biol. Evol.">
        <title>Comparative Genomics of Early-Diverging Mushroom-Forming Fungi Provides Insights into the Origins of Lignocellulose Decay Capabilities.</title>
        <authorList>
            <person name="Nagy L.G."/>
            <person name="Riley R."/>
            <person name="Tritt A."/>
            <person name="Adam C."/>
            <person name="Daum C."/>
            <person name="Floudas D."/>
            <person name="Sun H."/>
            <person name="Yadav J.S."/>
            <person name="Pangilinan J."/>
            <person name="Larsson K.H."/>
            <person name="Matsuura K."/>
            <person name="Barry K."/>
            <person name="Labutti K."/>
            <person name="Kuo R."/>
            <person name="Ohm R.A."/>
            <person name="Bhattacharya S.S."/>
            <person name="Shirouzu T."/>
            <person name="Yoshinaga Y."/>
            <person name="Martin F.M."/>
            <person name="Grigoriev I.V."/>
            <person name="Hibbett D.S."/>
        </authorList>
    </citation>
    <scope>NUCLEOTIDE SEQUENCE [LARGE SCALE GENOMIC DNA]</scope>
    <source>
        <strain evidence="2 3">HHB14362 ss-1</strain>
    </source>
</reference>
<keyword evidence="3" id="KW-1185">Reference proteome</keyword>
<feature type="region of interest" description="Disordered" evidence="1">
    <location>
        <begin position="137"/>
        <end position="184"/>
    </location>
</feature>
<feature type="compositionally biased region" description="Polar residues" evidence="1">
    <location>
        <begin position="67"/>
        <end position="80"/>
    </location>
</feature>
<feature type="compositionally biased region" description="Low complexity" evidence="1">
    <location>
        <begin position="1"/>
        <end position="13"/>
    </location>
</feature>
<feature type="region of interest" description="Disordered" evidence="1">
    <location>
        <begin position="1"/>
        <end position="113"/>
    </location>
</feature>